<sequence>MNSERLQAGERLFHSSDPAPAAVVGASLVSFGQGLSPQDREDICLSNLYAQLATRSAYQDGLVGSWFNYYRNTLRYLGWDSARPLRPGQAGEGSMAESVARQISQSFDERFARSATDSIGALKRHPNALEAFERASLQHDSAFFQVVPCLPKSPGRIEVALYHKQFSIRKTLSTFLFWPIEEVVQTSHEEMAVVTFNTLHYSMFREKVLRAVIAETTRNIHALKC</sequence>
<protein>
    <submittedName>
        <fullName evidence="1">Uncharacterized protein</fullName>
    </submittedName>
</protein>
<evidence type="ECO:0000313" key="2">
    <source>
        <dbReference type="Proteomes" id="UP000076083"/>
    </source>
</evidence>
<dbReference type="Proteomes" id="UP000076083">
    <property type="component" value="Chromosome"/>
</dbReference>
<dbReference type="RefSeq" id="WP_063323119.1">
    <property type="nucleotide sequence ID" value="NZ_CP015225.1"/>
</dbReference>
<dbReference type="AlphaFoldDB" id="A0A159ZZU7"/>
<name>A0A159ZZU7_PSEFL</name>
<gene>
    <name evidence="1" type="ORF">TK06_17655</name>
</gene>
<evidence type="ECO:0000313" key="1">
    <source>
        <dbReference type="EMBL" id="AMZ72839.1"/>
    </source>
</evidence>
<reference evidence="2" key="1">
    <citation type="submission" date="2016-04" db="EMBL/GenBank/DDBJ databases">
        <authorList>
            <person name="Ray J."/>
            <person name="Price M."/>
            <person name="Deutschbauer A."/>
        </authorList>
    </citation>
    <scope>NUCLEOTIDE SEQUENCE [LARGE SCALE GENOMIC DNA]</scope>
    <source>
        <strain evidence="2">FW300-N2E2</strain>
    </source>
</reference>
<reference evidence="1 2" key="2">
    <citation type="journal article" date="2018" name="Nature">
        <title>Mutant phenotypes for thousands of bacterial genes of unknown function.</title>
        <authorList>
            <person name="Price M.N."/>
            <person name="Wetmore K.M."/>
            <person name="Waters R.J."/>
            <person name="Callaghan M."/>
            <person name="Ray J."/>
            <person name="Liu H."/>
            <person name="Kuehl J.V."/>
            <person name="Melnyk R.A."/>
            <person name="Lamson J.S."/>
            <person name="Suh Y."/>
            <person name="Carlson H.K."/>
            <person name="Esquivel Z."/>
            <person name="Sadeeshkumar H."/>
            <person name="Chakraborty R."/>
            <person name="Zane G.M."/>
            <person name="Rubin B.E."/>
            <person name="Wall J.D."/>
            <person name="Visel A."/>
            <person name="Bristow J."/>
            <person name="Blow M.J."/>
            <person name="Arkin A.P."/>
            <person name="Deutschbauer A.M."/>
        </authorList>
    </citation>
    <scope>NUCLEOTIDE SEQUENCE [LARGE SCALE GENOMIC DNA]</scope>
    <source>
        <strain evidence="1 2">FW300-N2E2</strain>
    </source>
</reference>
<dbReference type="EMBL" id="CP015225">
    <property type="protein sequence ID" value="AMZ72839.1"/>
    <property type="molecule type" value="Genomic_DNA"/>
</dbReference>
<accession>A0A159ZZU7</accession>
<organism evidence="1 2">
    <name type="scientific">Pseudomonas fluorescens</name>
    <dbReference type="NCBI Taxonomy" id="294"/>
    <lineage>
        <taxon>Bacteria</taxon>
        <taxon>Pseudomonadati</taxon>
        <taxon>Pseudomonadota</taxon>
        <taxon>Gammaproteobacteria</taxon>
        <taxon>Pseudomonadales</taxon>
        <taxon>Pseudomonadaceae</taxon>
        <taxon>Pseudomonas</taxon>
    </lineage>
</organism>
<proteinExistence type="predicted"/>